<dbReference type="AlphaFoldDB" id="V9VZ93"/>
<organism evidence="1 2">
    <name type="scientific">Leisingera methylohalidivorans DSM 14336</name>
    <dbReference type="NCBI Taxonomy" id="999552"/>
    <lineage>
        <taxon>Bacteria</taxon>
        <taxon>Pseudomonadati</taxon>
        <taxon>Pseudomonadota</taxon>
        <taxon>Alphaproteobacteria</taxon>
        <taxon>Rhodobacterales</taxon>
        <taxon>Roseobacteraceae</taxon>
        <taxon>Leisingera</taxon>
    </lineage>
</organism>
<evidence type="ECO:0000313" key="2">
    <source>
        <dbReference type="Proteomes" id="UP000018780"/>
    </source>
</evidence>
<evidence type="ECO:0000313" key="1">
    <source>
        <dbReference type="EMBL" id="AHD03248.1"/>
    </source>
</evidence>
<name>V9VZ93_9RHOB</name>
<sequence length="38" mass="4050">MQILVPMFGPGFRIRVYADSTRDGGKGSAIVQAGRSIP</sequence>
<keyword evidence="2" id="KW-1185">Reference proteome</keyword>
<dbReference type="HOGENOM" id="CLU_3329557_0_0_5"/>
<dbReference type="Proteomes" id="UP000018780">
    <property type="component" value="Chromosome"/>
</dbReference>
<dbReference type="KEGG" id="lmd:METH_17535"/>
<dbReference type="EMBL" id="CP006773">
    <property type="protein sequence ID" value="AHD03248.1"/>
    <property type="molecule type" value="Genomic_DNA"/>
</dbReference>
<proteinExistence type="predicted"/>
<accession>V9VZ93</accession>
<gene>
    <name evidence="1" type="ORF">METH_17535</name>
</gene>
<reference evidence="1 2" key="1">
    <citation type="submission" date="2013-09" db="EMBL/GenBank/DDBJ databases">
        <authorList>
            <consortium name="DOE Joint Genome Institute"/>
            <person name="Klenk H.-P."/>
            <person name="Huntemann M."/>
            <person name="Han J."/>
            <person name="Chen A."/>
            <person name="Kyrpides N."/>
            <person name="Mavromatis K."/>
            <person name="Markowitz V."/>
            <person name="Palaniappan K."/>
            <person name="Ivanova N."/>
            <person name="Schaumberg A."/>
            <person name="Pati A."/>
            <person name="Liolios K."/>
            <person name="Nordberg H.P."/>
            <person name="Cantor M.N."/>
            <person name="Hua S.X."/>
            <person name="Woyke T."/>
        </authorList>
    </citation>
    <scope>NUCLEOTIDE SEQUENCE [LARGE SCALE GENOMIC DNA]</scope>
    <source>
        <strain evidence="1 2">DSM 14336</strain>
    </source>
</reference>
<protein>
    <submittedName>
        <fullName evidence="1">Uncharacterized protein</fullName>
    </submittedName>
</protein>